<comment type="subcellular location">
    <subcellularLocation>
        <location evidence="6">Cytoplasm</location>
    </subcellularLocation>
</comment>
<evidence type="ECO:0000256" key="5">
    <source>
        <dbReference type="ARBA" id="ARBA00022691"/>
    </source>
</evidence>
<keyword evidence="5 6" id="KW-0949">S-adenosyl-L-methionine</keyword>
<feature type="binding site" evidence="6">
    <location>
        <position position="121"/>
    </location>
    <ligand>
        <name>S-adenosyl-L-methionine</name>
        <dbReference type="ChEBI" id="CHEBI:59789"/>
    </ligand>
</feature>
<accession>A0A193G1F2</accession>
<keyword evidence="6" id="KW-0963">Cytoplasm</keyword>
<evidence type="ECO:0000256" key="6">
    <source>
        <dbReference type="HAMAP-Rule" id="MF_01007"/>
    </source>
</evidence>
<dbReference type="GO" id="GO:0005737">
    <property type="term" value="C:cytoplasm"/>
    <property type="evidence" value="ECO:0007669"/>
    <property type="project" value="UniProtKB-SubCell"/>
</dbReference>
<dbReference type="Pfam" id="PF01795">
    <property type="entry name" value="Methyltransf_5"/>
    <property type="match status" value="1"/>
</dbReference>
<feature type="binding site" evidence="6">
    <location>
        <position position="128"/>
    </location>
    <ligand>
        <name>S-adenosyl-L-methionine</name>
        <dbReference type="ChEBI" id="CHEBI:59789"/>
    </ligand>
</feature>
<evidence type="ECO:0000256" key="1">
    <source>
        <dbReference type="ARBA" id="ARBA00010396"/>
    </source>
</evidence>
<organism evidence="7 8">
    <name type="scientific">Bordetella bronchialis</name>
    <dbReference type="NCBI Taxonomy" id="463025"/>
    <lineage>
        <taxon>Bacteria</taxon>
        <taxon>Pseudomonadati</taxon>
        <taxon>Pseudomonadota</taxon>
        <taxon>Betaproteobacteria</taxon>
        <taxon>Burkholderiales</taxon>
        <taxon>Alcaligenaceae</taxon>
        <taxon>Bordetella</taxon>
    </lineage>
</organism>
<reference evidence="7 8" key="1">
    <citation type="submission" date="2016-06" db="EMBL/GenBank/DDBJ databases">
        <title>Complete genome sequences of Bordetella bronchialis and Bordetella flabilis.</title>
        <authorList>
            <person name="LiPuma J.J."/>
            <person name="Spilker T."/>
        </authorList>
    </citation>
    <scope>NUCLEOTIDE SEQUENCE [LARGE SCALE GENOMIC DNA]</scope>
    <source>
        <strain evidence="7 8">AU17976</strain>
    </source>
</reference>
<gene>
    <name evidence="6" type="primary">rsmH</name>
    <name evidence="7" type="ORF">BAU08_20960</name>
</gene>
<dbReference type="InterPro" id="IPR023397">
    <property type="entry name" value="SAM-dep_MeTrfase_MraW_recog"/>
</dbReference>
<dbReference type="STRING" id="463025.BAU08_20960"/>
<dbReference type="Proteomes" id="UP000092213">
    <property type="component" value="Chromosome"/>
</dbReference>
<evidence type="ECO:0000256" key="2">
    <source>
        <dbReference type="ARBA" id="ARBA00022552"/>
    </source>
</evidence>
<keyword evidence="3 6" id="KW-0489">Methyltransferase</keyword>
<dbReference type="PIRSF" id="PIRSF004486">
    <property type="entry name" value="MraW"/>
    <property type="match status" value="1"/>
</dbReference>
<name>A0A193G1F2_9BORD</name>
<comment type="function">
    <text evidence="6">Specifically methylates the N4 position of cytidine in position 1402 (C1402) of 16S rRNA.</text>
</comment>
<dbReference type="RefSeq" id="WP_066671459.1">
    <property type="nucleotide sequence ID" value="NZ_CP016171.1"/>
</dbReference>
<dbReference type="HAMAP" id="MF_01007">
    <property type="entry name" value="16SrRNA_methyltr_H"/>
    <property type="match status" value="1"/>
</dbReference>
<dbReference type="Gene3D" id="1.10.150.170">
    <property type="entry name" value="Putative methyltransferase TM0872, insert domain"/>
    <property type="match status" value="1"/>
</dbReference>
<dbReference type="EC" id="2.1.1.199" evidence="6"/>
<dbReference type="PANTHER" id="PTHR11265:SF0">
    <property type="entry name" value="12S RRNA N4-METHYLCYTIDINE METHYLTRANSFERASE"/>
    <property type="match status" value="1"/>
</dbReference>
<protein>
    <recommendedName>
        <fullName evidence="6">Ribosomal RNA small subunit methyltransferase H</fullName>
        <ecNumber evidence="6">2.1.1.199</ecNumber>
    </recommendedName>
    <alternativeName>
        <fullName evidence="6">16S rRNA m(4)C1402 methyltransferase</fullName>
    </alternativeName>
    <alternativeName>
        <fullName evidence="6">rRNA (cytosine-N(4)-)-methyltransferase RsmH</fullName>
    </alternativeName>
</protein>
<feature type="binding site" evidence="6">
    <location>
        <position position="100"/>
    </location>
    <ligand>
        <name>S-adenosyl-L-methionine</name>
        <dbReference type="ChEBI" id="CHEBI:59789"/>
    </ligand>
</feature>
<dbReference type="SUPFAM" id="SSF53335">
    <property type="entry name" value="S-adenosyl-L-methionine-dependent methyltransferases"/>
    <property type="match status" value="1"/>
</dbReference>
<keyword evidence="4 6" id="KW-0808">Transferase</keyword>
<evidence type="ECO:0000256" key="3">
    <source>
        <dbReference type="ARBA" id="ARBA00022603"/>
    </source>
</evidence>
<keyword evidence="2 6" id="KW-0698">rRNA processing</keyword>
<dbReference type="GO" id="GO:0071424">
    <property type="term" value="F:rRNA (cytosine-N4-)-methyltransferase activity"/>
    <property type="evidence" value="ECO:0007669"/>
    <property type="project" value="UniProtKB-UniRule"/>
</dbReference>
<dbReference type="AlphaFoldDB" id="A0A193G1F2"/>
<evidence type="ECO:0000256" key="4">
    <source>
        <dbReference type="ARBA" id="ARBA00022679"/>
    </source>
</evidence>
<comment type="catalytic activity">
    <reaction evidence="6">
        <text>cytidine(1402) in 16S rRNA + S-adenosyl-L-methionine = N(4)-methylcytidine(1402) in 16S rRNA + S-adenosyl-L-homocysteine + H(+)</text>
        <dbReference type="Rhea" id="RHEA:42928"/>
        <dbReference type="Rhea" id="RHEA-COMP:10286"/>
        <dbReference type="Rhea" id="RHEA-COMP:10287"/>
        <dbReference type="ChEBI" id="CHEBI:15378"/>
        <dbReference type="ChEBI" id="CHEBI:57856"/>
        <dbReference type="ChEBI" id="CHEBI:59789"/>
        <dbReference type="ChEBI" id="CHEBI:74506"/>
        <dbReference type="ChEBI" id="CHEBI:82748"/>
        <dbReference type="EC" id="2.1.1.199"/>
    </reaction>
</comment>
<proteinExistence type="inferred from homology"/>
<feature type="binding site" evidence="6">
    <location>
        <begin position="54"/>
        <end position="56"/>
    </location>
    <ligand>
        <name>S-adenosyl-L-methionine</name>
        <dbReference type="ChEBI" id="CHEBI:59789"/>
    </ligand>
</feature>
<dbReference type="InterPro" id="IPR002903">
    <property type="entry name" value="RsmH"/>
</dbReference>
<dbReference type="InterPro" id="IPR029063">
    <property type="entry name" value="SAM-dependent_MTases_sf"/>
</dbReference>
<comment type="similarity">
    <text evidence="1 6">Belongs to the methyltransferase superfamily. RsmH family.</text>
</comment>
<dbReference type="Gene3D" id="3.40.50.150">
    <property type="entry name" value="Vaccinia Virus protein VP39"/>
    <property type="match status" value="1"/>
</dbReference>
<dbReference type="SUPFAM" id="SSF81799">
    <property type="entry name" value="Putative methyltransferase TM0872, insert domain"/>
    <property type="match status" value="1"/>
</dbReference>
<dbReference type="NCBIfam" id="TIGR00006">
    <property type="entry name" value="16S rRNA (cytosine(1402)-N(4))-methyltransferase RsmH"/>
    <property type="match status" value="1"/>
</dbReference>
<feature type="binding site" evidence="6">
    <location>
        <position position="74"/>
    </location>
    <ligand>
        <name>S-adenosyl-L-methionine</name>
        <dbReference type="ChEBI" id="CHEBI:59789"/>
    </ligand>
</feature>
<dbReference type="PANTHER" id="PTHR11265">
    <property type="entry name" value="S-ADENOSYL-METHYLTRANSFERASE MRAW"/>
    <property type="match status" value="1"/>
</dbReference>
<dbReference type="GO" id="GO:0070475">
    <property type="term" value="P:rRNA base methylation"/>
    <property type="evidence" value="ECO:0007669"/>
    <property type="project" value="UniProtKB-UniRule"/>
</dbReference>
<evidence type="ECO:0000313" key="7">
    <source>
        <dbReference type="EMBL" id="ANN73493.1"/>
    </source>
</evidence>
<sequence length="359" mass="38453">MELEHRPVLLAPTVDALLLPNFGSRKAAGRSGDDAADAQRRLEGVYVDGTFGRGGHSSALLQRLSPRARLVVFDKDPAAIAVAGQLAASDARVTVVHDGFATMREALADLGVHKVDGVMLDLGVSSPQLDDAGRGFSFMREGPLDMRMDTTRGPTAAEWLAQASVDEMREVIAEYGEERFAFQIAKTIAARRATGPLRTTLELAELVAGAVRTREKGQHPATRTFQALRIYLNRELEELSRALASALDLLAPMGRLAVISFHSLEDRMVKQFIAAAARPGAAHSRLPLRESEMPQPLLRSLARVLADADEVALNPRARSAVLRAAERTAVALPAGGGAAFAGIDPLAAARTRRAGKGRH</sequence>
<dbReference type="EMBL" id="CP016171">
    <property type="protein sequence ID" value="ANN73493.1"/>
    <property type="molecule type" value="Genomic_DNA"/>
</dbReference>
<evidence type="ECO:0000313" key="8">
    <source>
        <dbReference type="Proteomes" id="UP000092213"/>
    </source>
</evidence>